<evidence type="ECO:0000256" key="1">
    <source>
        <dbReference type="SAM" id="Phobius"/>
    </source>
</evidence>
<protein>
    <submittedName>
        <fullName evidence="2">Uncharacterized protein</fullName>
    </submittedName>
</protein>
<dbReference type="EMBL" id="VTOX01000010">
    <property type="protein sequence ID" value="NKE68445.1"/>
    <property type="molecule type" value="Genomic_DNA"/>
</dbReference>
<feature type="transmembrane region" description="Helical" evidence="1">
    <location>
        <begin position="20"/>
        <end position="39"/>
    </location>
</feature>
<name>A0A7X6DJU0_9BURK</name>
<comment type="caution">
    <text evidence="2">The sequence shown here is derived from an EMBL/GenBank/DDBJ whole genome shotgun (WGS) entry which is preliminary data.</text>
</comment>
<dbReference type="RefSeq" id="WP_168109562.1">
    <property type="nucleotide sequence ID" value="NZ_VTOX01000010.1"/>
</dbReference>
<keyword evidence="1" id="KW-1133">Transmembrane helix</keyword>
<keyword evidence="1" id="KW-0812">Transmembrane</keyword>
<organism evidence="2 3">
    <name type="scientific">Ramlibacter lithotrophicus</name>
    <dbReference type="NCBI Taxonomy" id="2606681"/>
    <lineage>
        <taxon>Bacteria</taxon>
        <taxon>Pseudomonadati</taxon>
        <taxon>Pseudomonadota</taxon>
        <taxon>Betaproteobacteria</taxon>
        <taxon>Burkholderiales</taxon>
        <taxon>Comamonadaceae</taxon>
        <taxon>Ramlibacter</taxon>
    </lineage>
</organism>
<keyword evidence="3" id="KW-1185">Reference proteome</keyword>
<sequence>MNASIAIRANAPQSLLSAPLRIGAAVAIAFLLVLAVVTARHESQQAVQNATGVLSRDTARVTLPSVEVVGRRERASAVRGGGAG</sequence>
<evidence type="ECO:0000313" key="3">
    <source>
        <dbReference type="Proteomes" id="UP000521868"/>
    </source>
</evidence>
<proteinExistence type="predicted"/>
<dbReference type="Proteomes" id="UP000521868">
    <property type="component" value="Unassembled WGS sequence"/>
</dbReference>
<accession>A0A7X6DJU0</accession>
<gene>
    <name evidence="2" type="ORF">RAMLITH_21745</name>
</gene>
<dbReference type="AlphaFoldDB" id="A0A7X6DJU0"/>
<keyword evidence="1" id="KW-0472">Membrane</keyword>
<evidence type="ECO:0000313" key="2">
    <source>
        <dbReference type="EMBL" id="NKE68445.1"/>
    </source>
</evidence>
<reference evidence="2 3" key="1">
    <citation type="journal article" date="2020" name="Nature">
        <title>Bacterial chemolithoautotrophy via manganese oxidation.</title>
        <authorList>
            <person name="Yu H."/>
            <person name="Leadbetter J.R."/>
        </authorList>
    </citation>
    <scope>NUCLEOTIDE SEQUENCE [LARGE SCALE GENOMIC DNA]</scope>
    <source>
        <strain evidence="2 3">RBP-1</strain>
    </source>
</reference>